<dbReference type="Pfam" id="PF01839">
    <property type="entry name" value="FG-GAP"/>
    <property type="match status" value="2"/>
</dbReference>
<keyword evidence="1" id="KW-0732">Signal</keyword>
<dbReference type="SUPFAM" id="SSF69318">
    <property type="entry name" value="Integrin alpha N-terminal domain"/>
    <property type="match status" value="1"/>
</dbReference>
<dbReference type="GO" id="GO:0007229">
    <property type="term" value="P:integrin-mediated signaling pathway"/>
    <property type="evidence" value="ECO:0007669"/>
    <property type="project" value="UniProtKB-KW"/>
</dbReference>
<evidence type="ECO:0000256" key="4">
    <source>
        <dbReference type="PROSITE-ProRule" id="PRU00803"/>
    </source>
</evidence>
<evidence type="ECO:0000313" key="6">
    <source>
        <dbReference type="EMBL" id="KAJ8971016.1"/>
    </source>
</evidence>
<comment type="subcellular location">
    <subcellularLocation>
        <location evidence="5">Membrane</location>
        <topology evidence="5">Single-pass type I membrane protein</topology>
    </subcellularLocation>
</comment>
<dbReference type="Proteomes" id="UP001162156">
    <property type="component" value="Unassembled WGS sequence"/>
</dbReference>
<evidence type="ECO:0000256" key="2">
    <source>
        <dbReference type="ARBA" id="ARBA00022737"/>
    </source>
</evidence>
<dbReference type="GO" id="GO:0033627">
    <property type="term" value="P:cell adhesion mediated by integrin"/>
    <property type="evidence" value="ECO:0007669"/>
    <property type="project" value="TreeGrafter"/>
</dbReference>
<accession>A0AAV8ZVM9</accession>
<dbReference type="InterPro" id="IPR013519">
    <property type="entry name" value="Int_alpha_beta-p"/>
</dbReference>
<name>A0AAV8ZVM9_9CUCU</name>
<dbReference type="PANTHER" id="PTHR23220:SF122">
    <property type="entry name" value="INTEGRIN ALPHA-PS1"/>
    <property type="match status" value="1"/>
</dbReference>
<keyword evidence="5" id="KW-0401">Integrin</keyword>
<dbReference type="PROSITE" id="PS51470">
    <property type="entry name" value="FG_GAP"/>
    <property type="match status" value="1"/>
</dbReference>
<dbReference type="EMBL" id="JANEYF010000269">
    <property type="protein sequence ID" value="KAJ8971016.1"/>
    <property type="molecule type" value="Genomic_DNA"/>
</dbReference>
<reference evidence="6" key="1">
    <citation type="journal article" date="2023" name="Insect Mol. Biol.">
        <title>Genome sequencing provides insights into the evolution of gene families encoding plant cell wall-degrading enzymes in longhorned beetles.</title>
        <authorList>
            <person name="Shin N.R."/>
            <person name="Okamura Y."/>
            <person name="Kirsch R."/>
            <person name="Pauchet Y."/>
        </authorList>
    </citation>
    <scope>NUCLEOTIDE SEQUENCE</scope>
    <source>
        <strain evidence="6">RBIC_L_NR</strain>
    </source>
</reference>
<comment type="caution">
    <text evidence="6">The sequence shown here is derived from an EMBL/GenBank/DDBJ whole genome shotgun (WGS) entry which is preliminary data.</text>
</comment>
<organism evidence="6 7">
    <name type="scientific">Rhamnusium bicolor</name>
    <dbReference type="NCBI Taxonomy" id="1586634"/>
    <lineage>
        <taxon>Eukaryota</taxon>
        <taxon>Metazoa</taxon>
        <taxon>Ecdysozoa</taxon>
        <taxon>Arthropoda</taxon>
        <taxon>Hexapoda</taxon>
        <taxon>Insecta</taxon>
        <taxon>Pterygota</taxon>
        <taxon>Neoptera</taxon>
        <taxon>Endopterygota</taxon>
        <taxon>Coleoptera</taxon>
        <taxon>Polyphaga</taxon>
        <taxon>Cucujiformia</taxon>
        <taxon>Chrysomeloidea</taxon>
        <taxon>Cerambycidae</taxon>
        <taxon>Lepturinae</taxon>
        <taxon>Rhagiini</taxon>
        <taxon>Rhamnusium</taxon>
    </lineage>
</organism>
<dbReference type="Gene3D" id="2.130.10.130">
    <property type="entry name" value="Integrin alpha, N-terminal"/>
    <property type="match status" value="2"/>
</dbReference>
<gene>
    <name evidence="6" type="ORF">NQ314_000935</name>
</gene>
<evidence type="ECO:0000313" key="7">
    <source>
        <dbReference type="Proteomes" id="UP001162156"/>
    </source>
</evidence>
<dbReference type="GO" id="GO:0008305">
    <property type="term" value="C:integrin complex"/>
    <property type="evidence" value="ECO:0007669"/>
    <property type="project" value="InterPro"/>
</dbReference>
<feature type="repeat" description="FG-GAP" evidence="4">
    <location>
        <begin position="216"/>
        <end position="272"/>
    </location>
</feature>
<proteinExistence type="inferred from homology"/>
<evidence type="ECO:0000256" key="1">
    <source>
        <dbReference type="ARBA" id="ARBA00022729"/>
    </source>
</evidence>
<dbReference type="GO" id="GO:0007160">
    <property type="term" value="P:cell-matrix adhesion"/>
    <property type="evidence" value="ECO:0007669"/>
    <property type="project" value="TreeGrafter"/>
</dbReference>
<dbReference type="PANTHER" id="PTHR23220">
    <property type="entry name" value="INTEGRIN ALPHA"/>
    <property type="match status" value="1"/>
</dbReference>
<dbReference type="InterPro" id="IPR028994">
    <property type="entry name" value="Integrin_alpha_N"/>
</dbReference>
<dbReference type="InterPro" id="IPR013517">
    <property type="entry name" value="FG-GAP"/>
</dbReference>
<dbReference type="SMART" id="SM00191">
    <property type="entry name" value="Int_alpha"/>
    <property type="match status" value="2"/>
</dbReference>
<keyword evidence="3" id="KW-0325">Glycoprotein</keyword>
<dbReference type="GO" id="GO:0009897">
    <property type="term" value="C:external side of plasma membrane"/>
    <property type="evidence" value="ECO:0007669"/>
    <property type="project" value="TreeGrafter"/>
</dbReference>
<comment type="similarity">
    <text evidence="5">Belongs to the integrin alpha chain family.</text>
</comment>
<dbReference type="AlphaFoldDB" id="A0AAV8ZVM9"/>
<keyword evidence="2" id="KW-0677">Repeat</keyword>
<dbReference type="GO" id="GO:0098609">
    <property type="term" value="P:cell-cell adhesion"/>
    <property type="evidence" value="ECO:0007669"/>
    <property type="project" value="TreeGrafter"/>
</dbReference>
<dbReference type="GO" id="GO:0005178">
    <property type="term" value="F:integrin binding"/>
    <property type="evidence" value="ECO:0007669"/>
    <property type="project" value="TreeGrafter"/>
</dbReference>
<keyword evidence="7" id="KW-1185">Reference proteome</keyword>
<sequence>MYLVDDFDYGDDEGTELKVPGADEIKTGQWLGVTVKSQKPGGIVMVCAHRYIQSPDLSKFHYGQGLCYLLDAKLNTYESLQLCKGRPVEKLHQQLGFCQVGTSVSFVGDEFALMGAPGPYTWRGTIFGQVVVGDFLTKDKTVYHGPLSDTNIIDKYSYLGMSVGGGHFFNNSVYTYISGAPRSKMKGQVYFFEKFNSEDLNISLIITGEQFASSFGYELLATDVNNDGFGFSMTSLGDINKDGYNDVAIGAPYEDNHGAVYIYLGSQNGLNVDPSQIIRIKQLKTLGYSLSGGIDMDNNGYPDLLVGAYESERALLLKQDQ</sequence>
<evidence type="ECO:0000256" key="3">
    <source>
        <dbReference type="ARBA" id="ARBA00023180"/>
    </source>
</evidence>
<dbReference type="PRINTS" id="PR01185">
    <property type="entry name" value="INTEGRINA"/>
</dbReference>
<keyword evidence="5" id="KW-0675">Receptor</keyword>
<keyword evidence="5" id="KW-0130">Cell adhesion</keyword>
<protein>
    <submittedName>
        <fullName evidence="6">Uncharacterized protein</fullName>
    </submittedName>
</protein>
<evidence type="ECO:0000256" key="5">
    <source>
        <dbReference type="RuleBase" id="RU003762"/>
    </source>
</evidence>
<dbReference type="InterPro" id="IPR000413">
    <property type="entry name" value="Integrin_alpha"/>
</dbReference>